<reference evidence="2 3" key="1">
    <citation type="journal article" date="2010" name="Stand. Genomic Sci.">
        <title>Complete genome sequence of Ferrimonas balearica type strain (PAT).</title>
        <authorList>
            <person name="Nolan M."/>
            <person name="Sikorski J."/>
            <person name="Davenport K."/>
            <person name="Lucas S."/>
            <person name="Glavina Del Rio T."/>
            <person name="Tice H."/>
            <person name="Cheng J."/>
            <person name="Goodwin L."/>
            <person name="Pitluck S."/>
            <person name="Liolios K."/>
            <person name="Ivanova N."/>
            <person name="Mavromatis K."/>
            <person name="Ovchinnikova G."/>
            <person name="Pati A."/>
            <person name="Chen A."/>
            <person name="Palaniappan K."/>
            <person name="Land M."/>
            <person name="Hauser L."/>
            <person name="Chang Y."/>
            <person name="Jeffries C."/>
            <person name="Tapia R."/>
            <person name="Brettin T."/>
            <person name="Detter J."/>
            <person name="Han C."/>
            <person name="Yasawong M."/>
            <person name="Rohde M."/>
            <person name="Tindall B."/>
            <person name="Goker M."/>
            <person name="Woyke T."/>
            <person name="Bristow J."/>
            <person name="Eisen J."/>
            <person name="Markowitz V."/>
            <person name="Hugenholtz P."/>
            <person name="Kyrpides N."/>
            <person name="Klenk H."/>
            <person name="Lapidus A."/>
        </authorList>
    </citation>
    <scope>NUCLEOTIDE SEQUENCE [LARGE SCALE GENOMIC DNA]</scope>
    <source>
        <strain evidence="3">DSM 9799 / CCM 4581 / KCTC 23876 / PAT</strain>
    </source>
</reference>
<dbReference type="GeneID" id="67180672"/>
<proteinExistence type="predicted"/>
<dbReference type="STRING" id="550540.Fbal_0423"/>
<feature type="transmembrane region" description="Helical" evidence="1">
    <location>
        <begin position="145"/>
        <end position="166"/>
    </location>
</feature>
<dbReference type="RefSeq" id="WP_013343943.1">
    <property type="nucleotide sequence ID" value="NC_014541.1"/>
</dbReference>
<feature type="transmembrane region" description="Helical" evidence="1">
    <location>
        <begin position="88"/>
        <end position="105"/>
    </location>
</feature>
<feature type="transmembrane region" description="Helical" evidence="1">
    <location>
        <begin position="111"/>
        <end position="133"/>
    </location>
</feature>
<dbReference type="EMBL" id="CP002209">
    <property type="protein sequence ID" value="ADN74637.1"/>
    <property type="molecule type" value="Genomic_DNA"/>
</dbReference>
<keyword evidence="3" id="KW-1185">Reference proteome</keyword>
<feature type="transmembrane region" description="Helical" evidence="1">
    <location>
        <begin position="172"/>
        <end position="195"/>
    </location>
</feature>
<keyword evidence="1" id="KW-0472">Membrane</keyword>
<evidence type="ECO:0000313" key="3">
    <source>
        <dbReference type="Proteomes" id="UP000006683"/>
    </source>
</evidence>
<keyword evidence="1" id="KW-1133">Transmembrane helix</keyword>
<keyword evidence="1" id="KW-0812">Transmembrane</keyword>
<organism evidence="2 3">
    <name type="scientific">Ferrimonas balearica (strain DSM 9799 / CCM 4581 / KCTC 23876 / PAT)</name>
    <dbReference type="NCBI Taxonomy" id="550540"/>
    <lineage>
        <taxon>Bacteria</taxon>
        <taxon>Pseudomonadati</taxon>
        <taxon>Pseudomonadota</taxon>
        <taxon>Gammaproteobacteria</taxon>
        <taxon>Alteromonadales</taxon>
        <taxon>Ferrimonadaceae</taxon>
        <taxon>Ferrimonas</taxon>
    </lineage>
</organism>
<dbReference type="OrthoDB" id="5457281at2"/>
<feature type="transmembrane region" description="Helical" evidence="1">
    <location>
        <begin position="231"/>
        <end position="251"/>
    </location>
</feature>
<protein>
    <submittedName>
        <fullName evidence="2">Uncharacterized protein</fullName>
    </submittedName>
</protein>
<dbReference type="HOGENOM" id="CLU_087289_0_0_6"/>
<dbReference type="AlphaFoldDB" id="E1SNY8"/>
<accession>E1SNY8</accession>
<sequence>MLVLAKILAAVIAVVGLAWLAERVGPRWAGVLSGFPLGTAIVLLFYALEQGPGFAAQAAPYGLLGLAATTGFALTFTLSAARFGRRSLWPVLLALAALFGLASLFQQLPPLGWWGALVALAAALLAVAITRRLPDPPFVAVRSGWGLVWARAALAAALVVAITALANTVPPAWAGVMASFPITLFPLMLLLQLSYGTAPVQTLTRHYPYGAGSLIIYTLAVGLGYPVLGIGLGTLAAFALAGVYLTGYWWLSQRGQRRLQATAQPVPDQ</sequence>
<evidence type="ECO:0000256" key="1">
    <source>
        <dbReference type="SAM" id="Phobius"/>
    </source>
</evidence>
<name>E1SNY8_FERBD</name>
<gene>
    <name evidence="2" type="ordered locus">Fbal_0423</name>
</gene>
<feature type="transmembrane region" description="Helical" evidence="1">
    <location>
        <begin position="28"/>
        <end position="48"/>
    </location>
</feature>
<evidence type="ECO:0000313" key="2">
    <source>
        <dbReference type="EMBL" id="ADN74637.1"/>
    </source>
</evidence>
<dbReference type="Proteomes" id="UP000006683">
    <property type="component" value="Chromosome"/>
</dbReference>
<feature type="transmembrane region" description="Helical" evidence="1">
    <location>
        <begin position="6"/>
        <end position="21"/>
    </location>
</feature>
<dbReference type="KEGG" id="fbl:Fbal_0423"/>
<dbReference type="eggNOG" id="ENOG502ZA04">
    <property type="taxonomic scope" value="Bacteria"/>
</dbReference>
<feature type="transmembrane region" description="Helical" evidence="1">
    <location>
        <begin position="60"/>
        <end position="81"/>
    </location>
</feature>
<feature type="transmembrane region" description="Helical" evidence="1">
    <location>
        <begin position="207"/>
        <end position="225"/>
    </location>
</feature>